<proteinExistence type="predicted"/>
<evidence type="ECO:0000256" key="1">
    <source>
        <dbReference type="SAM" id="Phobius"/>
    </source>
</evidence>
<feature type="transmembrane region" description="Helical" evidence="1">
    <location>
        <begin position="224"/>
        <end position="243"/>
    </location>
</feature>
<dbReference type="OrthoDB" id="2414035at2"/>
<dbReference type="InterPro" id="IPR012507">
    <property type="entry name" value="YibE_F"/>
</dbReference>
<accession>A0A0R2FK55</accession>
<keyword evidence="1" id="KW-0472">Membrane</keyword>
<evidence type="ECO:0000313" key="4">
    <source>
        <dbReference type="Proteomes" id="UP000051645"/>
    </source>
</evidence>
<feature type="transmembrane region" description="Helical" evidence="1">
    <location>
        <begin position="36"/>
        <end position="67"/>
    </location>
</feature>
<evidence type="ECO:0000313" key="5">
    <source>
        <dbReference type="Proteomes" id="UP000051751"/>
    </source>
</evidence>
<keyword evidence="1" id="KW-0812">Transmembrane</keyword>
<dbReference type="PANTHER" id="PTHR41771:SF1">
    <property type="entry name" value="MEMBRANE PROTEIN"/>
    <property type="match status" value="1"/>
</dbReference>
<dbReference type="PIRSF" id="PIRSF031503">
    <property type="entry name" value="UCP031503_mp"/>
    <property type="match status" value="1"/>
</dbReference>
<gene>
    <name evidence="2" type="ORF">IV38_GL001155</name>
    <name evidence="3" type="ORF">IV40_GL000698</name>
</gene>
<organism evidence="2 5">
    <name type="scientific">Lactobacillus selangorensis</name>
    <dbReference type="NCBI Taxonomy" id="81857"/>
    <lineage>
        <taxon>Bacteria</taxon>
        <taxon>Bacillati</taxon>
        <taxon>Bacillota</taxon>
        <taxon>Bacilli</taxon>
        <taxon>Lactobacillales</taxon>
        <taxon>Lactobacillaceae</taxon>
        <taxon>Lactobacillus</taxon>
    </lineage>
</organism>
<feature type="transmembrane region" description="Helical" evidence="1">
    <location>
        <begin position="186"/>
        <end position="204"/>
    </location>
</feature>
<dbReference type="Proteomes" id="UP000051645">
    <property type="component" value="Unassembled WGS sequence"/>
</dbReference>
<dbReference type="AlphaFoldDB" id="A0A0R2FK55"/>
<sequence length="248" mass="26790">MSTIVALGLFLLLAMFLVGGRRGIRSFVSLLLNFVLLFMAIVLVAFGFPPLIVTLIIGIMILGVTIFMGADSDLTTQTAFYGAVIVLVIVVLLIIPVEHWAAVQGFGEEDSDDIVGFSLAIGISFAQIAASTAIFSTLGAIAEAAMAIAAGLNEIVVQTPHLSNHELFQDGSDIGRQIIGTTFNTLFFGFFGGFLALFIWFVGLHYSLGQIFNNKIFVAELLEILFSIIGVILTVPITTWVMTRQRHD</sequence>
<dbReference type="Pfam" id="PF07907">
    <property type="entry name" value="YibE_F"/>
    <property type="match status" value="1"/>
</dbReference>
<dbReference type="EMBL" id="JQAT01000002">
    <property type="protein sequence ID" value="KRN28944.1"/>
    <property type="molecule type" value="Genomic_DNA"/>
</dbReference>
<feature type="transmembrane region" description="Helical" evidence="1">
    <location>
        <begin position="79"/>
        <end position="97"/>
    </location>
</feature>
<dbReference type="RefSeq" id="WP_057768907.1">
    <property type="nucleotide sequence ID" value="NZ_JQAT01000002.1"/>
</dbReference>
<protein>
    <submittedName>
        <fullName evidence="2">Integral membrane protein</fullName>
    </submittedName>
</protein>
<evidence type="ECO:0000313" key="2">
    <source>
        <dbReference type="EMBL" id="KRN28944.1"/>
    </source>
</evidence>
<feature type="transmembrane region" description="Helical" evidence="1">
    <location>
        <begin position="117"/>
        <end position="142"/>
    </location>
</feature>
<dbReference type="Proteomes" id="UP000051751">
    <property type="component" value="Unassembled WGS sequence"/>
</dbReference>
<keyword evidence="1" id="KW-1133">Transmembrane helix</keyword>
<keyword evidence="4" id="KW-1185">Reference proteome</keyword>
<comment type="caution">
    <text evidence="2">The sequence shown here is derived from an EMBL/GenBank/DDBJ whole genome shotgun (WGS) entry which is preliminary data.</text>
</comment>
<dbReference type="PATRIC" id="fig|81857.3.peg.1161"/>
<dbReference type="EMBL" id="JQAZ01000002">
    <property type="protein sequence ID" value="KRN32646.1"/>
    <property type="molecule type" value="Genomic_DNA"/>
</dbReference>
<evidence type="ECO:0000313" key="3">
    <source>
        <dbReference type="EMBL" id="KRN32646.1"/>
    </source>
</evidence>
<dbReference type="PANTHER" id="PTHR41771">
    <property type="entry name" value="MEMBRANE PROTEIN-RELATED"/>
    <property type="match status" value="1"/>
</dbReference>
<dbReference type="STRING" id="81857.IV38_GL001155"/>
<reference evidence="4 5" key="1">
    <citation type="journal article" date="2015" name="Genome Announc.">
        <title>Expanding the biotechnology potential of lactobacilli through comparative genomics of 213 strains and associated genera.</title>
        <authorList>
            <person name="Sun Z."/>
            <person name="Harris H.M."/>
            <person name="McCann A."/>
            <person name="Guo C."/>
            <person name="Argimon S."/>
            <person name="Zhang W."/>
            <person name="Yang X."/>
            <person name="Jeffery I.B."/>
            <person name="Cooney J.C."/>
            <person name="Kagawa T.F."/>
            <person name="Liu W."/>
            <person name="Song Y."/>
            <person name="Salvetti E."/>
            <person name="Wrobel A."/>
            <person name="Rasinkangas P."/>
            <person name="Parkhill J."/>
            <person name="Rea M.C."/>
            <person name="O'Sullivan O."/>
            <person name="Ritari J."/>
            <person name="Douillard F.P."/>
            <person name="Paul Ross R."/>
            <person name="Yang R."/>
            <person name="Briner A.E."/>
            <person name="Felis G.E."/>
            <person name="de Vos W.M."/>
            <person name="Barrangou R."/>
            <person name="Klaenhammer T.R."/>
            <person name="Caufield P.W."/>
            <person name="Cui Y."/>
            <person name="Zhang H."/>
            <person name="O'Toole P.W."/>
        </authorList>
    </citation>
    <scope>NUCLEOTIDE SEQUENCE [LARGE SCALE GENOMIC DNA]</scope>
    <source>
        <strain evidence="2 5">ATCC BAA-66</strain>
        <strain evidence="3 4">DSM 13344</strain>
    </source>
</reference>
<name>A0A0R2FK55_9LACO</name>
<dbReference type="InterPro" id="IPR014564">
    <property type="entry name" value="UCP031503_TM"/>
</dbReference>